<dbReference type="HOGENOM" id="CLU_036838_2_0_9"/>
<dbReference type="GO" id="GO:0005829">
    <property type="term" value="C:cytosol"/>
    <property type="evidence" value="ECO:0007669"/>
    <property type="project" value="TreeGrafter"/>
</dbReference>
<dbReference type="EMBL" id="ADLN01000092">
    <property type="protein sequence ID" value="EHI58629.1"/>
    <property type="molecule type" value="Genomic_DNA"/>
</dbReference>
<dbReference type="RefSeq" id="WP_006781302.1">
    <property type="nucleotide sequence ID" value="NZ_CP040506.1"/>
</dbReference>
<keyword evidence="5" id="KW-1185">Reference proteome</keyword>
<dbReference type="Pfam" id="PF01156">
    <property type="entry name" value="IU_nuc_hydro"/>
    <property type="match status" value="1"/>
</dbReference>
<evidence type="ECO:0000313" key="4">
    <source>
        <dbReference type="EMBL" id="EHI58629.1"/>
    </source>
</evidence>
<dbReference type="InterPro" id="IPR015910">
    <property type="entry name" value="I/U_nuclsd_hydro_CS"/>
</dbReference>
<dbReference type="GO" id="GO:0006152">
    <property type="term" value="P:purine nucleoside catabolic process"/>
    <property type="evidence" value="ECO:0007669"/>
    <property type="project" value="TreeGrafter"/>
</dbReference>
<protein>
    <recommendedName>
        <fullName evidence="3">Inosine/uridine-preferring nucleoside hydrolase domain-containing protein</fullName>
    </recommendedName>
</protein>
<proteinExistence type="predicted"/>
<evidence type="ECO:0000259" key="3">
    <source>
        <dbReference type="Pfam" id="PF01156"/>
    </source>
</evidence>
<sequence>MRKIIMDVDTGSDDAIAILAAIQSDELDLIGITTVAGNKRLEYTTENTLRVLELAGVKIPVYSGCREPLVCNLLPNRHGDYDGMTGVGEEVGEDGEKLEYHTDELPLPPSHGRAEEEHAVFYLVNTLLHSDEPITLVLSGPMTNLAMALRIDARITEHIEEIVFMGGGFKEFNSTAASEFNIWNDPEAAQIVLTCGVPITMVPLDATHKANFTLEDAGELRGWKKPAADFFATIIEKRVAAYNAFQPQELADSAPIHDALALAYLIEPEVLENVRLMRVDVDISGGFADGQTICDTRTFPDRTPNVHVALGANRGKFTALMKQLINQY</sequence>
<dbReference type="InterPro" id="IPR001910">
    <property type="entry name" value="Inosine/uridine_hydrolase_dom"/>
</dbReference>
<dbReference type="PROSITE" id="PS01247">
    <property type="entry name" value="IUNH"/>
    <property type="match status" value="1"/>
</dbReference>
<dbReference type="Gene3D" id="3.90.245.10">
    <property type="entry name" value="Ribonucleoside hydrolase-like"/>
    <property type="match status" value="1"/>
</dbReference>
<dbReference type="GO" id="GO:0008477">
    <property type="term" value="F:purine nucleosidase activity"/>
    <property type="evidence" value="ECO:0007669"/>
    <property type="project" value="TreeGrafter"/>
</dbReference>
<organism evidence="4 5">
    <name type="scientific">Hungatella hathewayi WAL-18680</name>
    <dbReference type="NCBI Taxonomy" id="742737"/>
    <lineage>
        <taxon>Bacteria</taxon>
        <taxon>Bacillati</taxon>
        <taxon>Bacillota</taxon>
        <taxon>Clostridia</taxon>
        <taxon>Lachnospirales</taxon>
        <taxon>Lachnospiraceae</taxon>
        <taxon>Hungatella</taxon>
    </lineage>
</organism>
<dbReference type="PANTHER" id="PTHR12304:SF4">
    <property type="entry name" value="URIDINE NUCLEOSIDASE"/>
    <property type="match status" value="1"/>
</dbReference>
<comment type="caution">
    <text evidence="4">The sequence shown here is derived from an EMBL/GenBank/DDBJ whole genome shotgun (WGS) entry which is preliminary data.</text>
</comment>
<dbReference type="InterPro" id="IPR036452">
    <property type="entry name" value="Ribo_hydro-like"/>
</dbReference>
<evidence type="ECO:0000256" key="1">
    <source>
        <dbReference type="ARBA" id="ARBA00022801"/>
    </source>
</evidence>
<keyword evidence="1" id="KW-0378">Hydrolase</keyword>
<keyword evidence="2" id="KW-0326">Glycosidase</keyword>
<dbReference type="AlphaFoldDB" id="G5IIJ4"/>
<name>G5IIJ4_9FIRM</name>
<evidence type="ECO:0000313" key="5">
    <source>
        <dbReference type="Proteomes" id="UP000005384"/>
    </source>
</evidence>
<dbReference type="SUPFAM" id="SSF53590">
    <property type="entry name" value="Nucleoside hydrolase"/>
    <property type="match status" value="1"/>
</dbReference>
<evidence type="ECO:0000256" key="2">
    <source>
        <dbReference type="ARBA" id="ARBA00023295"/>
    </source>
</evidence>
<dbReference type="GO" id="GO:0045437">
    <property type="term" value="F:uridine nucleosidase activity"/>
    <property type="evidence" value="ECO:0007669"/>
    <property type="project" value="UniProtKB-ARBA"/>
</dbReference>
<dbReference type="InterPro" id="IPR023186">
    <property type="entry name" value="IUNH"/>
</dbReference>
<dbReference type="Proteomes" id="UP000005384">
    <property type="component" value="Unassembled WGS sequence"/>
</dbReference>
<dbReference type="PANTHER" id="PTHR12304">
    <property type="entry name" value="INOSINE-URIDINE PREFERRING NUCLEOSIDE HYDROLASE"/>
    <property type="match status" value="1"/>
</dbReference>
<dbReference type="OrthoDB" id="9797882at2"/>
<gene>
    <name evidence="4" type="ORF">HMPREF9473_03322</name>
</gene>
<accession>G5IIJ4</accession>
<feature type="domain" description="Inosine/uridine-preferring nucleoside hydrolase" evidence="3">
    <location>
        <begin position="4"/>
        <end position="318"/>
    </location>
</feature>
<reference evidence="4 5" key="1">
    <citation type="submission" date="2011-08" db="EMBL/GenBank/DDBJ databases">
        <title>The Genome Sequence of Clostridium hathewayi WAL-18680.</title>
        <authorList>
            <consortium name="The Broad Institute Genome Sequencing Platform"/>
            <person name="Earl A."/>
            <person name="Ward D."/>
            <person name="Feldgarden M."/>
            <person name="Gevers D."/>
            <person name="Finegold S.M."/>
            <person name="Summanen P.H."/>
            <person name="Molitoris D.R."/>
            <person name="Song M."/>
            <person name="Daigneault M."/>
            <person name="Allen-Vercoe E."/>
            <person name="Young S.K."/>
            <person name="Zeng Q."/>
            <person name="Gargeya S."/>
            <person name="Fitzgerald M."/>
            <person name="Haas B."/>
            <person name="Abouelleil A."/>
            <person name="Alvarado L."/>
            <person name="Arachchi H.M."/>
            <person name="Berlin A."/>
            <person name="Brown A."/>
            <person name="Chapman S.B."/>
            <person name="Chen Z."/>
            <person name="Dunbar C."/>
            <person name="Freedman E."/>
            <person name="Gearin G."/>
            <person name="Gellesch M."/>
            <person name="Goldberg J."/>
            <person name="Griggs A."/>
            <person name="Gujja S."/>
            <person name="Heiman D."/>
            <person name="Howarth C."/>
            <person name="Larson L."/>
            <person name="Lui A."/>
            <person name="MacDonald P.J.P."/>
            <person name="Montmayeur A."/>
            <person name="Murphy C."/>
            <person name="Neiman D."/>
            <person name="Pearson M."/>
            <person name="Priest M."/>
            <person name="Roberts A."/>
            <person name="Saif S."/>
            <person name="Shea T."/>
            <person name="Shenoy N."/>
            <person name="Sisk P."/>
            <person name="Stolte C."/>
            <person name="Sykes S."/>
            <person name="Wortman J."/>
            <person name="Nusbaum C."/>
            <person name="Birren B."/>
        </authorList>
    </citation>
    <scope>NUCLEOTIDE SEQUENCE [LARGE SCALE GENOMIC DNA]</scope>
    <source>
        <strain evidence="4 5">WAL-18680</strain>
    </source>
</reference>
<dbReference type="PATRIC" id="fig|742737.3.peg.3301"/>